<keyword evidence="2 4" id="KW-0238">DNA-binding</keyword>
<comment type="similarity">
    <text evidence="1">Belongs to the 'phage' integrase family.</text>
</comment>
<feature type="domain" description="Tyr recombinase" evidence="5">
    <location>
        <begin position="182"/>
        <end position="377"/>
    </location>
</feature>
<evidence type="ECO:0000313" key="7">
    <source>
        <dbReference type="EMBL" id="GEE01130.1"/>
    </source>
</evidence>
<comment type="caution">
    <text evidence="7">The sequence shown here is derived from an EMBL/GenBank/DDBJ whole genome shotgun (WGS) entry which is preliminary data.</text>
</comment>
<protein>
    <submittedName>
        <fullName evidence="7">Integrase</fullName>
    </submittedName>
</protein>
<dbReference type="Pfam" id="PF00589">
    <property type="entry name" value="Phage_integrase"/>
    <property type="match status" value="1"/>
</dbReference>
<dbReference type="InterPro" id="IPR013762">
    <property type="entry name" value="Integrase-like_cat_sf"/>
</dbReference>
<dbReference type="Gene3D" id="1.10.443.10">
    <property type="entry name" value="Intergrase catalytic core"/>
    <property type="match status" value="1"/>
</dbReference>
<proteinExistence type="inferred from homology"/>
<dbReference type="InterPro" id="IPR002104">
    <property type="entry name" value="Integrase_catalytic"/>
</dbReference>
<dbReference type="PANTHER" id="PTHR30349:SF41">
    <property type="entry name" value="INTEGRASE_RECOMBINASE PROTEIN MJ0367-RELATED"/>
    <property type="match status" value="1"/>
</dbReference>
<keyword evidence="8" id="KW-1185">Reference proteome</keyword>
<evidence type="ECO:0000259" key="6">
    <source>
        <dbReference type="PROSITE" id="PS51900"/>
    </source>
</evidence>
<evidence type="ECO:0000256" key="1">
    <source>
        <dbReference type="ARBA" id="ARBA00008857"/>
    </source>
</evidence>
<evidence type="ECO:0000259" key="5">
    <source>
        <dbReference type="PROSITE" id="PS51898"/>
    </source>
</evidence>
<gene>
    <name evidence="7" type="ORF">nbrc107696_15760</name>
</gene>
<dbReference type="PROSITE" id="PS51900">
    <property type="entry name" value="CB"/>
    <property type="match status" value="1"/>
</dbReference>
<dbReference type="PANTHER" id="PTHR30349">
    <property type="entry name" value="PHAGE INTEGRASE-RELATED"/>
    <property type="match status" value="1"/>
</dbReference>
<accession>A0A7I9V7S3</accession>
<evidence type="ECO:0000256" key="3">
    <source>
        <dbReference type="ARBA" id="ARBA00023172"/>
    </source>
</evidence>
<dbReference type="EMBL" id="BJOV01000003">
    <property type="protein sequence ID" value="GEE01130.1"/>
    <property type="molecule type" value="Genomic_DNA"/>
</dbReference>
<dbReference type="CDD" id="cd01189">
    <property type="entry name" value="INT_ICEBs1_C_like"/>
    <property type="match status" value="1"/>
</dbReference>
<dbReference type="InterPro" id="IPR010998">
    <property type="entry name" value="Integrase_recombinase_N"/>
</dbReference>
<organism evidence="7 8">
    <name type="scientific">Gordonia spumicola</name>
    <dbReference type="NCBI Taxonomy" id="589161"/>
    <lineage>
        <taxon>Bacteria</taxon>
        <taxon>Bacillati</taxon>
        <taxon>Actinomycetota</taxon>
        <taxon>Actinomycetes</taxon>
        <taxon>Mycobacteriales</taxon>
        <taxon>Gordoniaceae</taxon>
        <taxon>Gordonia</taxon>
    </lineage>
</organism>
<dbReference type="GO" id="GO:0006310">
    <property type="term" value="P:DNA recombination"/>
    <property type="evidence" value="ECO:0007669"/>
    <property type="project" value="UniProtKB-KW"/>
</dbReference>
<dbReference type="Gene3D" id="1.10.150.130">
    <property type="match status" value="1"/>
</dbReference>
<evidence type="ECO:0000256" key="4">
    <source>
        <dbReference type="PROSITE-ProRule" id="PRU01248"/>
    </source>
</evidence>
<dbReference type="InterPro" id="IPR044068">
    <property type="entry name" value="CB"/>
</dbReference>
<dbReference type="InterPro" id="IPR050090">
    <property type="entry name" value="Tyrosine_recombinase_XerCD"/>
</dbReference>
<evidence type="ECO:0000256" key="2">
    <source>
        <dbReference type="ARBA" id="ARBA00023125"/>
    </source>
</evidence>
<dbReference type="InterPro" id="IPR011010">
    <property type="entry name" value="DNA_brk_join_enz"/>
</dbReference>
<name>A0A7I9V7S3_9ACTN</name>
<reference evidence="8" key="1">
    <citation type="submission" date="2019-06" db="EMBL/GenBank/DDBJ databases">
        <title>Gordonia isolated from sludge of a wastewater treatment plant.</title>
        <authorList>
            <person name="Tamura T."/>
            <person name="Aoyama K."/>
            <person name="Kang Y."/>
            <person name="Saito S."/>
            <person name="Akiyama N."/>
            <person name="Yazawa K."/>
            <person name="Gonoi T."/>
            <person name="Mikami Y."/>
        </authorList>
    </citation>
    <scope>NUCLEOTIDE SEQUENCE [LARGE SCALE GENOMIC DNA]</scope>
    <source>
        <strain evidence="8">NBRC 107696</strain>
    </source>
</reference>
<dbReference type="PROSITE" id="PS51898">
    <property type="entry name" value="TYR_RECOMBINASE"/>
    <property type="match status" value="1"/>
</dbReference>
<sequence>MARRHLPTGITKVEVANPSTGAPEDRWRVKLNPTGTDGKRHQVNRSFKTEREARDFHARTLGASAAGTYVHSSKRTVEQACADWLASKHGLKTTTRRGYKSSLQPVRDELGTILIQRLTKRDVDDLVVALRAGEVDGRRAFTPRTVNQMLGLLSQVLDSEQAQGHVVRNVAKLVDKIPANPKRYRTLTETEMYAVLDHGCRKRHLWHLALFGMRRGEIAGLKWEHVDLKAGTVTIVETRVDGEDGEIVIDTPKSTTSARTLPLPVDVIDVLKAARAAQRRERLKLGNAYQGGDYVACDESGREYSPSQISDGWHRMLKRLSIDEVRLHDARHTCGTLMHLRGVPIAVISAWLGHASAAFTMATYAHSQDDALKAAGQAFERVEAN</sequence>
<dbReference type="GO" id="GO:0015074">
    <property type="term" value="P:DNA integration"/>
    <property type="evidence" value="ECO:0007669"/>
    <property type="project" value="InterPro"/>
</dbReference>
<dbReference type="GO" id="GO:0003677">
    <property type="term" value="F:DNA binding"/>
    <property type="evidence" value="ECO:0007669"/>
    <property type="project" value="UniProtKB-UniRule"/>
</dbReference>
<evidence type="ECO:0000313" key="8">
    <source>
        <dbReference type="Proteomes" id="UP000444960"/>
    </source>
</evidence>
<dbReference type="AlphaFoldDB" id="A0A7I9V7S3"/>
<keyword evidence="3" id="KW-0233">DNA recombination</keyword>
<feature type="domain" description="Core-binding (CB)" evidence="6">
    <location>
        <begin position="75"/>
        <end position="161"/>
    </location>
</feature>
<dbReference type="Proteomes" id="UP000444960">
    <property type="component" value="Unassembled WGS sequence"/>
</dbReference>
<dbReference type="SUPFAM" id="SSF56349">
    <property type="entry name" value="DNA breaking-rejoining enzymes"/>
    <property type="match status" value="1"/>
</dbReference>